<evidence type="ECO:0000259" key="4">
    <source>
        <dbReference type="PROSITE" id="PS50850"/>
    </source>
</evidence>
<dbReference type="PANTHER" id="PTHR11360:SF287">
    <property type="entry name" value="MFS MONOCARBOXYLATE TRANSPORTER"/>
    <property type="match status" value="1"/>
</dbReference>
<feature type="domain" description="Major facilitator superfamily (MFS) profile" evidence="4">
    <location>
        <begin position="251"/>
        <end position="445"/>
    </location>
</feature>
<dbReference type="OrthoDB" id="2213137at2759"/>
<dbReference type="AlphaFoldDB" id="A0A1L7X2M4"/>
<proteinExistence type="inferred from homology"/>
<evidence type="ECO:0000313" key="5">
    <source>
        <dbReference type="EMBL" id="CZR59257.1"/>
    </source>
</evidence>
<accession>A0A1L7X2M4</accession>
<keyword evidence="6" id="KW-1185">Reference proteome</keyword>
<dbReference type="GO" id="GO:0022857">
    <property type="term" value="F:transmembrane transporter activity"/>
    <property type="evidence" value="ECO:0007669"/>
    <property type="project" value="InterPro"/>
</dbReference>
<evidence type="ECO:0000256" key="1">
    <source>
        <dbReference type="ARBA" id="ARBA00004141"/>
    </source>
</evidence>
<dbReference type="PANTHER" id="PTHR11360">
    <property type="entry name" value="MONOCARBOXYLATE TRANSPORTER"/>
    <property type="match status" value="1"/>
</dbReference>
<feature type="transmembrane region" description="Helical" evidence="3">
    <location>
        <begin position="288"/>
        <end position="309"/>
    </location>
</feature>
<feature type="transmembrane region" description="Helical" evidence="3">
    <location>
        <begin position="178"/>
        <end position="199"/>
    </location>
</feature>
<feature type="transmembrane region" description="Helical" evidence="3">
    <location>
        <begin position="249"/>
        <end position="268"/>
    </location>
</feature>
<dbReference type="EMBL" id="FJOG01000013">
    <property type="protein sequence ID" value="CZR59257.1"/>
    <property type="molecule type" value="Genomic_DNA"/>
</dbReference>
<feature type="transmembrane region" description="Helical" evidence="3">
    <location>
        <begin position="376"/>
        <end position="398"/>
    </location>
</feature>
<dbReference type="InterPro" id="IPR036259">
    <property type="entry name" value="MFS_trans_sf"/>
</dbReference>
<dbReference type="SUPFAM" id="SSF103473">
    <property type="entry name" value="MFS general substrate transporter"/>
    <property type="match status" value="1"/>
</dbReference>
<dbReference type="Gene3D" id="1.20.1250.20">
    <property type="entry name" value="MFS general substrate transporter like domains"/>
    <property type="match status" value="2"/>
</dbReference>
<protein>
    <submittedName>
        <fullName evidence="5">Related to monocarboxylate transporter 2</fullName>
    </submittedName>
</protein>
<name>A0A1L7X2M4_9HELO</name>
<feature type="transmembrane region" description="Helical" evidence="3">
    <location>
        <begin position="46"/>
        <end position="67"/>
    </location>
</feature>
<evidence type="ECO:0000256" key="3">
    <source>
        <dbReference type="SAM" id="Phobius"/>
    </source>
</evidence>
<feature type="transmembrane region" description="Helical" evidence="3">
    <location>
        <begin position="211"/>
        <end position="228"/>
    </location>
</feature>
<sequence>MESQHDIVLNDVSNYLGDSQDEVQESGDLTGQHEFSLPQADGGKDAWLFLMAGFMIEALVWGLPFSFGVFQEYYSTHEPFSSDASGIAVVGTTATGIMYMIGLALFPAYKAWPHFASITKWAGIPLMASGLIGASFAQKVGHLILTQGAIYAVGGTLIYYPTLMYIDEWFIQRKGMAYGIMWAGTGVGGLTIPFILNALLSRYGFRTTLRIWSICLMILAMPLVYFLRPRLPISQASQSPRYGLGFMKSSAFWVLQAGLVMESLGYFIPSIYLPLFARSLGLSPSIGTLLVALLNAAGVFATVIFGMLVDRFHVTTVILLSTIGTTISIFLLWGLSTALPLLCVFSVVYGFFAGGFVSTNAGVIKMVKQNDRGADIGILLGVVSAARGIGAIGSGPLSEALVKRGLGTGQEGFAYGSGYGSLIVFTGVTAAVGGVGFLGRRLGWV</sequence>
<comment type="similarity">
    <text evidence="2">Belongs to the major facilitator superfamily. Monocarboxylate porter (TC 2.A.1.13) family.</text>
</comment>
<gene>
    <name evidence="5" type="ORF">PAC_09149</name>
</gene>
<organism evidence="5 6">
    <name type="scientific">Phialocephala subalpina</name>
    <dbReference type="NCBI Taxonomy" id="576137"/>
    <lineage>
        <taxon>Eukaryota</taxon>
        <taxon>Fungi</taxon>
        <taxon>Dikarya</taxon>
        <taxon>Ascomycota</taxon>
        <taxon>Pezizomycotina</taxon>
        <taxon>Leotiomycetes</taxon>
        <taxon>Helotiales</taxon>
        <taxon>Mollisiaceae</taxon>
        <taxon>Phialocephala</taxon>
        <taxon>Phialocephala fortinii species complex</taxon>
    </lineage>
</organism>
<dbReference type="InterPro" id="IPR011701">
    <property type="entry name" value="MFS"/>
</dbReference>
<comment type="subcellular location">
    <subcellularLocation>
        <location evidence="1">Membrane</location>
        <topology evidence="1">Multi-pass membrane protein</topology>
    </subcellularLocation>
</comment>
<keyword evidence="3" id="KW-1133">Transmembrane helix</keyword>
<dbReference type="Proteomes" id="UP000184330">
    <property type="component" value="Unassembled WGS sequence"/>
</dbReference>
<feature type="transmembrane region" description="Helical" evidence="3">
    <location>
        <begin position="87"/>
        <end position="109"/>
    </location>
</feature>
<feature type="transmembrane region" description="Helical" evidence="3">
    <location>
        <begin position="418"/>
        <end position="439"/>
    </location>
</feature>
<feature type="transmembrane region" description="Helical" evidence="3">
    <location>
        <begin position="339"/>
        <end position="364"/>
    </location>
</feature>
<dbReference type="GO" id="GO:0016020">
    <property type="term" value="C:membrane"/>
    <property type="evidence" value="ECO:0007669"/>
    <property type="project" value="UniProtKB-SubCell"/>
</dbReference>
<keyword evidence="3" id="KW-0812">Transmembrane</keyword>
<evidence type="ECO:0000256" key="2">
    <source>
        <dbReference type="ARBA" id="ARBA00006727"/>
    </source>
</evidence>
<feature type="transmembrane region" description="Helical" evidence="3">
    <location>
        <begin position="316"/>
        <end position="333"/>
    </location>
</feature>
<reference evidence="5 6" key="1">
    <citation type="submission" date="2016-03" db="EMBL/GenBank/DDBJ databases">
        <authorList>
            <person name="Ploux O."/>
        </authorList>
    </citation>
    <scope>NUCLEOTIDE SEQUENCE [LARGE SCALE GENOMIC DNA]</scope>
    <source>
        <strain evidence="5 6">UAMH 11012</strain>
    </source>
</reference>
<dbReference type="Pfam" id="PF07690">
    <property type="entry name" value="MFS_1"/>
    <property type="match status" value="1"/>
</dbReference>
<feature type="transmembrane region" description="Helical" evidence="3">
    <location>
        <begin position="144"/>
        <end position="166"/>
    </location>
</feature>
<dbReference type="PROSITE" id="PS50850">
    <property type="entry name" value="MFS"/>
    <property type="match status" value="1"/>
</dbReference>
<feature type="transmembrane region" description="Helical" evidence="3">
    <location>
        <begin position="121"/>
        <end position="138"/>
    </location>
</feature>
<dbReference type="InterPro" id="IPR050327">
    <property type="entry name" value="Proton-linked_MCT"/>
</dbReference>
<keyword evidence="3" id="KW-0472">Membrane</keyword>
<dbReference type="InterPro" id="IPR020846">
    <property type="entry name" value="MFS_dom"/>
</dbReference>
<evidence type="ECO:0000313" key="6">
    <source>
        <dbReference type="Proteomes" id="UP000184330"/>
    </source>
</evidence>